<comment type="caution">
    <text evidence="4">The sequence shown here is derived from an EMBL/GenBank/DDBJ whole genome shotgun (WGS) entry which is preliminary data.</text>
</comment>
<feature type="short sequence motif" description="HXTX 1" evidence="2">
    <location>
        <begin position="42"/>
        <end position="45"/>
    </location>
</feature>
<dbReference type="InterPro" id="IPR014051">
    <property type="entry name" value="Phosphoesterase_HXTX"/>
</dbReference>
<feature type="short sequence motif" description="HXTX 2" evidence="2">
    <location>
        <begin position="129"/>
        <end position="132"/>
    </location>
</feature>
<dbReference type="PANTHER" id="PTHR35561">
    <property type="entry name" value="RNA 2',3'-CYCLIC PHOSPHODIESTERASE"/>
    <property type="match status" value="1"/>
</dbReference>
<dbReference type="SUPFAM" id="SSF55144">
    <property type="entry name" value="LigT-like"/>
    <property type="match status" value="1"/>
</dbReference>
<dbReference type="EC" id="3.1.4.58" evidence="2"/>
<feature type="active site" description="Proton acceptor" evidence="2">
    <location>
        <position position="129"/>
    </location>
</feature>
<feature type="active site" description="Proton donor" evidence="2">
    <location>
        <position position="42"/>
    </location>
</feature>
<evidence type="ECO:0000259" key="3">
    <source>
        <dbReference type="Pfam" id="PF02834"/>
    </source>
</evidence>
<dbReference type="PANTHER" id="PTHR35561:SF1">
    <property type="entry name" value="RNA 2',3'-CYCLIC PHOSPHODIESTERASE"/>
    <property type="match status" value="1"/>
</dbReference>
<comment type="catalytic activity">
    <reaction evidence="2">
        <text>a 3'-end 2',3'-cyclophospho-ribonucleotide-RNA + H2O = a 3'-end 2'-phospho-ribonucleotide-RNA + H(+)</text>
        <dbReference type="Rhea" id="RHEA:11828"/>
        <dbReference type="Rhea" id="RHEA-COMP:10464"/>
        <dbReference type="Rhea" id="RHEA-COMP:17353"/>
        <dbReference type="ChEBI" id="CHEBI:15377"/>
        <dbReference type="ChEBI" id="CHEBI:15378"/>
        <dbReference type="ChEBI" id="CHEBI:83064"/>
        <dbReference type="ChEBI" id="CHEBI:173113"/>
        <dbReference type="EC" id="3.1.4.58"/>
    </reaction>
</comment>
<reference evidence="4 5" key="1">
    <citation type="journal article" date="2023" name="ISME J.">
        <title>Cultivation and genomic characterization of novel and ubiquitous marine nitrite-oxidizing bacteria from the Nitrospirales.</title>
        <authorList>
            <person name="Mueller A.J."/>
            <person name="Daebeler A."/>
            <person name="Herbold C.W."/>
            <person name="Kirkegaard R.H."/>
            <person name="Daims H."/>
        </authorList>
    </citation>
    <scope>NUCLEOTIDE SEQUENCE [LARGE SCALE GENOMIC DNA]</scope>
    <source>
        <strain evidence="4 5">EB</strain>
    </source>
</reference>
<dbReference type="InterPro" id="IPR009097">
    <property type="entry name" value="Cyclic_Pdiesterase"/>
</dbReference>
<gene>
    <name evidence="4" type="primary">thpR</name>
    <name evidence="4" type="ORF">PPG34_01890</name>
</gene>
<protein>
    <recommendedName>
        <fullName evidence="2">RNA 2',3'-cyclic phosphodiesterase</fullName>
        <shortName evidence="2">RNA 2',3'-CPDase</shortName>
        <ecNumber evidence="2">3.1.4.58</ecNumber>
    </recommendedName>
</protein>
<dbReference type="Pfam" id="PF02834">
    <property type="entry name" value="LigT_PEase"/>
    <property type="match status" value="2"/>
</dbReference>
<comment type="function">
    <text evidence="2">Hydrolyzes RNA 2',3'-cyclic phosphodiester to an RNA 2'-phosphomonoester.</text>
</comment>
<proteinExistence type="inferred from homology"/>
<feature type="domain" description="Phosphoesterase HXTX" evidence="3">
    <location>
        <begin position="100"/>
        <end position="180"/>
    </location>
</feature>
<accession>A0ABU3K3U7</accession>
<dbReference type="InterPro" id="IPR004175">
    <property type="entry name" value="RNA_CPDase"/>
</dbReference>
<organism evidence="4 5">
    <name type="scientific">Candidatus Nitronereus thalassa</name>
    <dbReference type="NCBI Taxonomy" id="3020898"/>
    <lineage>
        <taxon>Bacteria</taxon>
        <taxon>Pseudomonadati</taxon>
        <taxon>Nitrospirota</taxon>
        <taxon>Nitrospiria</taxon>
        <taxon>Nitrospirales</taxon>
        <taxon>Nitrospiraceae</taxon>
        <taxon>Candidatus Nitronereus</taxon>
    </lineage>
</organism>
<dbReference type="EMBL" id="JAQOUE010000001">
    <property type="protein sequence ID" value="MDT7041082.1"/>
    <property type="molecule type" value="Genomic_DNA"/>
</dbReference>
<evidence type="ECO:0000256" key="2">
    <source>
        <dbReference type="HAMAP-Rule" id="MF_01940"/>
    </source>
</evidence>
<evidence type="ECO:0000313" key="5">
    <source>
        <dbReference type="Proteomes" id="UP001250932"/>
    </source>
</evidence>
<dbReference type="RefSeq" id="WP_313831441.1">
    <property type="nucleotide sequence ID" value="NZ_JAQOUE010000001.1"/>
</dbReference>
<sequence length="191" mass="21245">MSLRTFLAIDLPSSLHLAIEQKQNQLKSVLPGINWVKSDNLHITLKFLGDTPESQIDDLRQIVEQAVKGTLSFVLTLRGFGAFPDKRAPRTLWTGIESEENVLEHLAAQVEAAVVSLGFPEEGKPFRPHLTLARIKKDHRELGQAIEKAGVLADPFIFGRLLVEQVTLFQSDLRPTGSVYTKLWAVPLAKS</sequence>
<keyword evidence="5" id="KW-1185">Reference proteome</keyword>
<dbReference type="HAMAP" id="MF_01940">
    <property type="entry name" value="RNA_CPDase"/>
    <property type="match status" value="1"/>
</dbReference>
<evidence type="ECO:0000256" key="1">
    <source>
        <dbReference type="ARBA" id="ARBA00022801"/>
    </source>
</evidence>
<name>A0ABU3K3U7_9BACT</name>
<comment type="similarity">
    <text evidence="2">Belongs to the 2H phosphoesterase superfamily. ThpR family.</text>
</comment>
<feature type="domain" description="Phosphoesterase HXTX" evidence="3">
    <location>
        <begin position="10"/>
        <end position="93"/>
    </location>
</feature>
<dbReference type="Proteomes" id="UP001250932">
    <property type="component" value="Unassembled WGS sequence"/>
</dbReference>
<evidence type="ECO:0000313" key="4">
    <source>
        <dbReference type="EMBL" id="MDT7041082.1"/>
    </source>
</evidence>
<dbReference type="Gene3D" id="3.90.1140.10">
    <property type="entry name" value="Cyclic phosphodiesterase"/>
    <property type="match status" value="1"/>
</dbReference>
<keyword evidence="1 2" id="KW-0378">Hydrolase</keyword>
<dbReference type="NCBIfam" id="TIGR02258">
    <property type="entry name" value="2_5_ligase"/>
    <property type="match status" value="1"/>
</dbReference>